<protein>
    <submittedName>
        <fullName evidence="1">Uncharacterized protein</fullName>
    </submittedName>
</protein>
<comment type="caution">
    <text evidence="1">The sequence shown here is derived from an EMBL/GenBank/DDBJ whole genome shotgun (WGS) entry which is preliminary data.</text>
</comment>
<keyword evidence="2" id="KW-1185">Reference proteome</keyword>
<evidence type="ECO:0000313" key="2">
    <source>
        <dbReference type="Proteomes" id="UP000322699"/>
    </source>
</evidence>
<gene>
    <name evidence="1" type="ORF">LF1_58760</name>
</gene>
<evidence type="ECO:0000313" key="1">
    <source>
        <dbReference type="EMBL" id="KAA1256826.1"/>
    </source>
</evidence>
<accession>A0A5B1C8I9</accession>
<dbReference type="Proteomes" id="UP000322699">
    <property type="component" value="Unassembled WGS sequence"/>
</dbReference>
<reference evidence="1 2" key="1">
    <citation type="submission" date="2019-08" db="EMBL/GenBank/DDBJ databases">
        <title>Deep-cultivation of Planctomycetes and their phenomic and genomic characterization uncovers novel biology.</title>
        <authorList>
            <person name="Wiegand S."/>
            <person name="Jogler M."/>
            <person name="Boedeker C."/>
            <person name="Pinto D."/>
            <person name="Vollmers J."/>
            <person name="Rivas-Marin E."/>
            <person name="Kohn T."/>
            <person name="Peeters S.H."/>
            <person name="Heuer A."/>
            <person name="Rast P."/>
            <person name="Oberbeckmann S."/>
            <person name="Bunk B."/>
            <person name="Jeske O."/>
            <person name="Meyerdierks A."/>
            <person name="Storesund J.E."/>
            <person name="Kallscheuer N."/>
            <person name="Luecker S."/>
            <person name="Lage O.M."/>
            <person name="Pohl T."/>
            <person name="Merkel B.J."/>
            <person name="Hornburger P."/>
            <person name="Mueller R.-W."/>
            <person name="Bruemmer F."/>
            <person name="Labrenz M."/>
            <person name="Spormann A.M."/>
            <person name="Op Den Camp H."/>
            <person name="Overmann J."/>
            <person name="Amann R."/>
            <person name="Jetten M.S.M."/>
            <person name="Mascher T."/>
            <person name="Medema M.H."/>
            <person name="Devos D.P."/>
            <person name="Kaster A.-K."/>
            <person name="Ovreas L."/>
            <person name="Rohde M."/>
            <person name="Galperin M.Y."/>
            <person name="Jogler C."/>
        </authorList>
    </citation>
    <scope>NUCLEOTIDE SEQUENCE [LARGE SCALE GENOMIC DNA]</scope>
    <source>
        <strain evidence="1 2">LF1</strain>
    </source>
</reference>
<name>A0A5B1C8I9_9BACT</name>
<dbReference type="AlphaFoldDB" id="A0A5B1C8I9"/>
<dbReference type="EMBL" id="VRLW01000020">
    <property type="protein sequence ID" value="KAA1256826.1"/>
    <property type="molecule type" value="Genomic_DNA"/>
</dbReference>
<organism evidence="1 2">
    <name type="scientific">Rubripirellula obstinata</name>
    <dbReference type="NCBI Taxonomy" id="406547"/>
    <lineage>
        <taxon>Bacteria</taxon>
        <taxon>Pseudomonadati</taxon>
        <taxon>Planctomycetota</taxon>
        <taxon>Planctomycetia</taxon>
        <taxon>Pirellulales</taxon>
        <taxon>Pirellulaceae</taxon>
        <taxon>Rubripirellula</taxon>
    </lineage>
</organism>
<proteinExistence type="predicted"/>
<sequence>MESWSRSAITLQVQTTGRPSSWITVCITEVAGLDVQAEGKACGRHSGACNGYPKHTIAMRSVGADFVPVVDHHRV</sequence>